<feature type="region of interest" description="Disordered" evidence="1">
    <location>
        <begin position="659"/>
        <end position="680"/>
    </location>
</feature>
<evidence type="ECO:0000313" key="3">
    <source>
        <dbReference type="EMBL" id="KAK8899424.1"/>
    </source>
</evidence>
<sequence>MAETINLFTSNVLGAEPTLSFQYPLDARGPQLQMEAMQNLGMNYDPRYSLFLASEPEEVSPQKIKSQFTLRSLGASDGMTLYVALVDPITGKTIDSLSQPSEQSNMSSLPKVYSLNKPQIKDNNQPASNSRLPPISTPKPLIMQNELSARTKAPPSLLSIAKNNSQVNTSRNSNVRLAPLNNKASTNLPPFNKNNVSSMLPPIAPAGKSNQPRFNKNRLSTPHTPAAPTSPRVNLPSFNSSNKNMEVESNNIDIIDNIKCSIDTNLYPVPSQLQPYQYSIDDYKTIKKIDLFIQIAQDKSTGRLFYLKMLQGTSQNDSFYNEFINVFDAENGAVLHLNGFIASPQTLIYDYSNISCTLEETLEAERISNAPKNWNNSTKTIVLFGIAEGMRQLHSKRIMHRNLKPSNIFLDSNYYPFIADAGFIREYSRNPLYTAPEILAGNEYKSKVDVFAFGMICYHVLATRPPFDSKLSYQDIKEKIINGERPNIPTTIPQPFANLIQSCWKPESSSRPSFSKIVEAFARKVLVLPGADLDSVLTFQRTIVPQYEAKELCKTAIFLKSANEGDARSMLEFGYCLMQGRGVIKNIPEAQKYLKMSAENDLDQGMFEYAIMLIKYGGDKEEAVTYIKRAAREGNREAQKYLTNPHNAQIIRCAPMSSFRKRRSNKNSSNNTIKSSDIENDPLDEYYKRGKELISKSPEESFENFKKSAENGNVKAQVRVAVSLMSGINGAKKDAAEANKYYQMAADQGNSKAQCNLAFNLQKGDGIKKDLKAANELYKKSADSGYNVAQFNYAYNLMNGIGIDKDIEEANKYYKLAADQGLSSAQYSYGVNLMKGHGVDKDLVEANRYFKLSAENGNAQAQCQLAMNYMNGIGCEKDIKEAFHYNKMAADQGNARAMCNCAFALQNGHGVEKDLVEANKYYKLSADKKYPIAQYNYGLNLENGTGIDCNVIEANKYYKLAADQGNSNAQLNYGINLFKGNGIKKNIVEANKYFKMSSEQNNNKAMYQYGINLLKGNGCEKDPELANSYLKKSADAGNVNAQFYYGYNLYNGNGVAKNPEEANKYYKLAADKGNSNCQCNLACSYLNGIGVEKDLEKANKYYKMSADQGNSVAQYNYGYHLLNGIGVEMDIEKGIEYLQMAAESNNASALYHLSICYETGNGVEKDLAKSLELLKKSESLGNKLAKRKLNNK</sequence>
<organism evidence="3 4">
    <name type="scientific">Tritrichomonas musculus</name>
    <dbReference type="NCBI Taxonomy" id="1915356"/>
    <lineage>
        <taxon>Eukaryota</taxon>
        <taxon>Metamonada</taxon>
        <taxon>Parabasalia</taxon>
        <taxon>Tritrichomonadida</taxon>
        <taxon>Tritrichomonadidae</taxon>
        <taxon>Tritrichomonas</taxon>
    </lineage>
</organism>
<dbReference type="InterPro" id="IPR011990">
    <property type="entry name" value="TPR-like_helical_dom_sf"/>
</dbReference>
<dbReference type="Proteomes" id="UP001470230">
    <property type="component" value="Unassembled WGS sequence"/>
</dbReference>
<evidence type="ECO:0000256" key="1">
    <source>
        <dbReference type="SAM" id="MobiDB-lite"/>
    </source>
</evidence>
<reference evidence="3 4" key="1">
    <citation type="submission" date="2024-04" db="EMBL/GenBank/DDBJ databases">
        <title>Tritrichomonas musculus Genome.</title>
        <authorList>
            <person name="Alves-Ferreira E."/>
            <person name="Grigg M."/>
            <person name="Lorenzi H."/>
            <person name="Galac M."/>
        </authorList>
    </citation>
    <scope>NUCLEOTIDE SEQUENCE [LARGE SCALE GENOMIC DNA]</scope>
    <source>
        <strain evidence="3 4">EAF2021</strain>
    </source>
</reference>
<dbReference type="PROSITE" id="PS50011">
    <property type="entry name" value="PROTEIN_KINASE_DOM"/>
    <property type="match status" value="1"/>
</dbReference>
<dbReference type="Pfam" id="PF08238">
    <property type="entry name" value="Sel1"/>
    <property type="match status" value="16"/>
</dbReference>
<dbReference type="PANTHER" id="PTHR43628">
    <property type="entry name" value="ACTIVATOR OF C KINASE PROTEIN 1-RELATED"/>
    <property type="match status" value="1"/>
</dbReference>
<comment type="caution">
    <text evidence="3">The sequence shown here is derived from an EMBL/GenBank/DDBJ whole genome shotgun (WGS) entry which is preliminary data.</text>
</comment>
<dbReference type="SMART" id="SM00220">
    <property type="entry name" value="S_TKc"/>
    <property type="match status" value="1"/>
</dbReference>
<feature type="region of interest" description="Disordered" evidence="1">
    <location>
        <begin position="205"/>
        <end position="235"/>
    </location>
</feature>
<accession>A0ABR2L7T4</accession>
<dbReference type="InterPro" id="IPR006597">
    <property type="entry name" value="Sel1-like"/>
</dbReference>
<dbReference type="Gene3D" id="1.10.510.10">
    <property type="entry name" value="Transferase(Phosphotransferase) domain 1"/>
    <property type="match status" value="1"/>
</dbReference>
<dbReference type="EMBL" id="JAPFFF010000001">
    <property type="protein sequence ID" value="KAK8899424.1"/>
    <property type="molecule type" value="Genomic_DNA"/>
</dbReference>
<dbReference type="InterPro" id="IPR052945">
    <property type="entry name" value="Mitotic_Regulator"/>
</dbReference>
<evidence type="ECO:0000313" key="4">
    <source>
        <dbReference type="Proteomes" id="UP001470230"/>
    </source>
</evidence>
<evidence type="ECO:0000259" key="2">
    <source>
        <dbReference type="PROSITE" id="PS50011"/>
    </source>
</evidence>
<gene>
    <name evidence="3" type="ORF">M9Y10_001740</name>
</gene>
<proteinExistence type="predicted"/>
<protein>
    <recommendedName>
        <fullName evidence="2">Protein kinase domain-containing protein</fullName>
    </recommendedName>
</protein>
<dbReference type="InterPro" id="IPR001245">
    <property type="entry name" value="Ser-Thr/Tyr_kinase_cat_dom"/>
</dbReference>
<dbReference type="SUPFAM" id="SSF81901">
    <property type="entry name" value="HCP-like"/>
    <property type="match status" value="4"/>
</dbReference>
<dbReference type="InterPro" id="IPR011009">
    <property type="entry name" value="Kinase-like_dom_sf"/>
</dbReference>
<dbReference type="InterPro" id="IPR000719">
    <property type="entry name" value="Prot_kinase_dom"/>
</dbReference>
<dbReference type="SMART" id="SM00671">
    <property type="entry name" value="SEL1"/>
    <property type="match status" value="16"/>
</dbReference>
<feature type="compositionally biased region" description="Polar residues" evidence="1">
    <location>
        <begin position="208"/>
        <end position="219"/>
    </location>
</feature>
<feature type="domain" description="Protein kinase" evidence="2">
    <location>
        <begin position="227"/>
        <end position="526"/>
    </location>
</feature>
<dbReference type="Gene3D" id="1.25.40.10">
    <property type="entry name" value="Tetratricopeptide repeat domain"/>
    <property type="match status" value="5"/>
</dbReference>
<name>A0ABR2L7T4_9EUKA</name>
<dbReference type="Pfam" id="PF07714">
    <property type="entry name" value="PK_Tyr_Ser-Thr"/>
    <property type="match status" value="1"/>
</dbReference>
<dbReference type="SUPFAM" id="SSF56112">
    <property type="entry name" value="Protein kinase-like (PK-like)"/>
    <property type="match status" value="1"/>
</dbReference>
<dbReference type="PANTHER" id="PTHR43628:SF1">
    <property type="entry name" value="CHITIN SYNTHASE REGULATORY FACTOR 2-RELATED"/>
    <property type="match status" value="1"/>
</dbReference>
<keyword evidence="4" id="KW-1185">Reference proteome</keyword>
<feature type="compositionally biased region" description="Low complexity" evidence="1">
    <location>
        <begin position="666"/>
        <end position="675"/>
    </location>
</feature>
<feature type="compositionally biased region" description="Low complexity" evidence="1">
    <location>
        <begin position="220"/>
        <end position="231"/>
    </location>
</feature>